<keyword evidence="2" id="KW-1185">Reference proteome</keyword>
<dbReference type="Proteomes" id="UP000285060">
    <property type="component" value="Unassembled WGS sequence"/>
</dbReference>
<comment type="caution">
    <text evidence="1">The sequence shown here is derived from an EMBL/GenBank/DDBJ whole genome shotgun (WGS) entry which is preliminary data.</text>
</comment>
<evidence type="ECO:0000313" key="2">
    <source>
        <dbReference type="Proteomes" id="UP000285060"/>
    </source>
</evidence>
<organism evidence="1 2">
    <name type="scientific">Aphanomyces invadans</name>
    <dbReference type="NCBI Taxonomy" id="157072"/>
    <lineage>
        <taxon>Eukaryota</taxon>
        <taxon>Sar</taxon>
        <taxon>Stramenopiles</taxon>
        <taxon>Oomycota</taxon>
        <taxon>Saprolegniomycetes</taxon>
        <taxon>Saprolegniales</taxon>
        <taxon>Verrucalvaceae</taxon>
        <taxon>Aphanomyces</taxon>
    </lineage>
</organism>
<protein>
    <submittedName>
        <fullName evidence="1">Uncharacterized protein</fullName>
    </submittedName>
</protein>
<sequence length="130" mass="14979">MGAPVHVKQPLVKGMDKWMKTPANDAPFADKIKQIKDILKDHDTQNHLLPLKFHRHIKPPVHPPARHLVEKEVVAGKKVPFSKVMAKRVQKEIQTKAQDEAMALRTIYETKEYDPTRTVQQYVPSVFLLK</sequence>
<proteinExistence type="predicted"/>
<gene>
    <name evidence="1" type="ORF">DYB32_008138</name>
</gene>
<dbReference type="VEuPathDB" id="FungiDB:H310_04453"/>
<evidence type="ECO:0000313" key="1">
    <source>
        <dbReference type="EMBL" id="RHY25731.1"/>
    </source>
</evidence>
<accession>A0A3R6ZKM7</accession>
<dbReference type="EMBL" id="QUSY01001205">
    <property type="protein sequence ID" value="RHY25731.1"/>
    <property type="molecule type" value="Genomic_DNA"/>
</dbReference>
<dbReference type="AlphaFoldDB" id="A0A3R6ZKM7"/>
<reference evidence="1 2" key="1">
    <citation type="submission" date="2018-08" db="EMBL/GenBank/DDBJ databases">
        <title>Aphanomyces genome sequencing and annotation.</title>
        <authorList>
            <person name="Minardi D."/>
            <person name="Oidtmann B."/>
            <person name="Van Der Giezen M."/>
            <person name="Studholme D.J."/>
        </authorList>
    </citation>
    <scope>NUCLEOTIDE SEQUENCE [LARGE SCALE GENOMIC DNA]</scope>
    <source>
        <strain evidence="1 2">NJM0002</strain>
    </source>
</reference>
<name>A0A3R6ZKM7_9STRA</name>